<protein>
    <submittedName>
        <fullName evidence="2">Uncharacterized protein</fullName>
    </submittedName>
</protein>
<dbReference type="EMBL" id="KV918832">
    <property type="protein sequence ID" value="OSX77639.1"/>
    <property type="molecule type" value="Genomic_DNA"/>
</dbReference>
<organism evidence="2 3">
    <name type="scientific">Porphyra umbilicalis</name>
    <name type="common">Purple laver</name>
    <name type="synonym">Red alga</name>
    <dbReference type="NCBI Taxonomy" id="2786"/>
    <lineage>
        <taxon>Eukaryota</taxon>
        <taxon>Rhodophyta</taxon>
        <taxon>Bangiophyceae</taxon>
        <taxon>Bangiales</taxon>
        <taxon>Bangiaceae</taxon>
        <taxon>Porphyra</taxon>
    </lineage>
</organism>
<feature type="region of interest" description="Disordered" evidence="1">
    <location>
        <begin position="67"/>
        <end position="91"/>
    </location>
</feature>
<proteinExistence type="predicted"/>
<evidence type="ECO:0000256" key="1">
    <source>
        <dbReference type="SAM" id="MobiDB-lite"/>
    </source>
</evidence>
<evidence type="ECO:0000313" key="3">
    <source>
        <dbReference type="Proteomes" id="UP000218209"/>
    </source>
</evidence>
<dbReference type="Proteomes" id="UP000218209">
    <property type="component" value="Unassembled WGS sequence"/>
</dbReference>
<accession>A0A1X6P9Q6</accession>
<dbReference type="AlphaFoldDB" id="A0A1X6P9Q6"/>
<gene>
    <name evidence="2" type="ORF">BU14_0141s0022</name>
</gene>
<keyword evidence="3" id="KW-1185">Reference proteome</keyword>
<evidence type="ECO:0000313" key="2">
    <source>
        <dbReference type="EMBL" id="OSX77639.1"/>
    </source>
</evidence>
<reference evidence="2 3" key="1">
    <citation type="submission" date="2017-03" db="EMBL/GenBank/DDBJ databases">
        <title>WGS assembly of Porphyra umbilicalis.</title>
        <authorList>
            <person name="Brawley S.H."/>
            <person name="Blouin N.A."/>
            <person name="Ficko-Blean E."/>
            <person name="Wheeler G.L."/>
            <person name="Lohr M."/>
            <person name="Goodson H.V."/>
            <person name="Jenkins J.W."/>
            <person name="Blaby-Haas C.E."/>
            <person name="Helliwell K.E."/>
            <person name="Chan C."/>
            <person name="Marriage T."/>
            <person name="Bhattacharya D."/>
            <person name="Klein A.S."/>
            <person name="Badis Y."/>
            <person name="Brodie J."/>
            <person name="Cao Y."/>
            <person name="Collen J."/>
            <person name="Dittami S.M."/>
            <person name="Gachon C.M."/>
            <person name="Green B.R."/>
            <person name="Karpowicz S."/>
            <person name="Kim J.W."/>
            <person name="Kudahl U."/>
            <person name="Lin S."/>
            <person name="Michel G."/>
            <person name="Mittag M."/>
            <person name="Olson B.J."/>
            <person name="Pangilinan J."/>
            <person name="Peng Y."/>
            <person name="Qiu H."/>
            <person name="Shu S."/>
            <person name="Singer J.T."/>
            <person name="Smith A.G."/>
            <person name="Sprecher B.N."/>
            <person name="Wagner V."/>
            <person name="Wang W."/>
            <person name="Wang Z.-Y."/>
            <person name="Yan J."/>
            <person name="Yarish C."/>
            <person name="Zoeuner-Riek S."/>
            <person name="Zhuang Y."/>
            <person name="Zou Y."/>
            <person name="Lindquist E.A."/>
            <person name="Grimwood J."/>
            <person name="Barry K."/>
            <person name="Rokhsar D.S."/>
            <person name="Schmutz J."/>
            <person name="Stiller J.W."/>
            <person name="Grossman A.R."/>
            <person name="Prochnik S.E."/>
        </authorList>
    </citation>
    <scope>NUCLEOTIDE SEQUENCE [LARGE SCALE GENOMIC DNA]</scope>
    <source>
        <strain evidence="2">4086291</strain>
    </source>
</reference>
<name>A0A1X6P9Q6_PORUM</name>
<sequence length="198" mass="20584">MAADLADGDQTAVSVHLLGGRVRGGWWWAVLWGRCYPRRGRGPGGGCFPGGVGGGGVGMWRRPAATTVGTRRASWSAAGAATPPPRRRRPPAQCCGAGGHPPLQDGCGHCSLADSPRPHAPVVGCLLSPTVCGAAKRGCVVGPLERHGGGPVGRRRGDVPHQRVDRWRGLQPSAATCSRRSPSLMRPRCEWGARVGGV</sequence>